<dbReference type="PANTHER" id="PTHR31928">
    <property type="entry name" value="EXPRESSED PROTEIN"/>
    <property type="match status" value="1"/>
</dbReference>
<keyword evidence="5" id="KW-1185">Reference proteome</keyword>
<feature type="domain" description="DUF6857" evidence="3">
    <location>
        <begin position="267"/>
        <end position="543"/>
    </location>
</feature>
<evidence type="ECO:0000256" key="1">
    <source>
        <dbReference type="SAM" id="MobiDB-lite"/>
    </source>
</evidence>
<dbReference type="InterPro" id="IPR049172">
    <property type="entry name" value="DUF6857_pln"/>
</dbReference>
<dbReference type="EMBL" id="JBBWWQ010000019">
    <property type="protein sequence ID" value="KAK8919334.1"/>
    <property type="molecule type" value="Genomic_DNA"/>
</dbReference>
<dbReference type="Proteomes" id="UP001418222">
    <property type="component" value="Unassembled WGS sequence"/>
</dbReference>
<protein>
    <submittedName>
        <fullName evidence="4">Uncharacterized protein</fullName>
    </submittedName>
</protein>
<dbReference type="AlphaFoldDB" id="A0AAP0FWC6"/>
<accession>A0AAP0FWC6</accession>
<dbReference type="PANTHER" id="PTHR31928:SF3">
    <property type="entry name" value="EXPRESSED PROTEIN"/>
    <property type="match status" value="1"/>
</dbReference>
<dbReference type="InterPro" id="IPR048297">
    <property type="entry name" value="DUF936_dom_pln"/>
</dbReference>
<comment type="caution">
    <text evidence="4">The sequence shown here is derived from an EMBL/GenBank/DDBJ whole genome shotgun (WGS) entry which is preliminary data.</text>
</comment>
<feature type="compositionally biased region" description="Low complexity" evidence="1">
    <location>
        <begin position="136"/>
        <end position="149"/>
    </location>
</feature>
<evidence type="ECO:0000313" key="5">
    <source>
        <dbReference type="Proteomes" id="UP001418222"/>
    </source>
</evidence>
<sequence>MATLTPGVLLTLLQSMNSDSKPLGEHRSAVLQVTGVVPAPSSAVSSDDLWPSHGFYLQLSDSVHSTYVSLSGRDADPQLGQLVHLDRLHFDLPVPRATGLRPISSPRHCPFLGTPEPLIAISSSSSHAPGFENFNSSSSKKPSEPTSISKPKRRFSSPAFRNPSLASPIPSKCEVPSLVAAKEENRKPAREPAIVVPSRYRQPSPVGRKTAAHLLYISKVVAKCRLSDATLDKIHNDEESTEQKRPPSMIDTTVVENPDHMTQKVAVYDRKWTDGSIPLDSVSKKLARLGKDAIERRNIASKAAADALEEALATESLIRSLSMFSDLCLTSKNGNPLRTINNFLSIYNDVVKGTSKASALVARRTENNHVDALSINHAKSASLWVEAALRTDLQVLNLINSSTLENHSKLEVSEKISIPCADFPKSYISKRSSHAIKIQSKSSSTHCSSANIWTLELAESLRNEMQFWFLNFVEGAISVGFFLFGDKEASFKDNTRVAAVVFHLKRVSDWIDVVFGKPEDEILSRKIELVRQKIYNFVMNHMGLMKPISNSWTEVDDGDVLAGMGSAFDRAWSLGNS</sequence>
<proteinExistence type="predicted"/>
<reference evidence="4 5" key="1">
    <citation type="journal article" date="2022" name="Nat. Plants">
        <title>Genomes of leafy and leafless Platanthera orchids illuminate the evolution of mycoheterotrophy.</title>
        <authorList>
            <person name="Li M.H."/>
            <person name="Liu K.W."/>
            <person name="Li Z."/>
            <person name="Lu H.C."/>
            <person name="Ye Q.L."/>
            <person name="Zhang D."/>
            <person name="Wang J.Y."/>
            <person name="Li Y.F."/>
            <person name="Zhong Z.M."/>
            <person name="Liu X."/>
            <person name="Yu X."/>
            <person name="Liu D.K."/>
            <person name="Tu X.D."/>
            <person name="Liu B."/>
            <person name="Hao Y."/>
            <person name="Liao X.Y."/>
            <person name="Jiang Y.T."/>
            <person name="Sun W.H."/>
            <person name="Chen J."/>
            <person name="Chen Y.Q."/>
            <person name="Ai Y."/>
            <person name="Zhai J.W."/>
            <person name="Wu S.S."/>
            <person name="Zhou Z."/>
            <person name="Hsiao Y.Y."/>
            <person name="Wu W.L."/>
            <person name="Chen Y.Y."/>
            <person name="Lin Y.F."/>
            <person name="Hsu J.L."/>
            <person name="Li C.Y."/>
            <person name="Wang Z.W."/>
            <person name="Zhao X."/>
            <person name="Zhong W.Y."/>
            <person name="Ma X.K."/>
            <person name="Ma L."/>
            <person name="Huang J."/>
            <person name="Chen G.Z."/>
            <person name="Huang M.Z."/>
            <person name="Huang L."/>
            <person name="Peng D.H."/>
            <person name="Luo Y.B."/>
            <person name="Zou S.Q."/>
            <person name="Chen S.P."/>
            <person name="Lan S."/>
            <person name="Tsai W.C."/>
            <person name="Van de Peer Y."/>
            <person name="Liu Z.J."/>
        </authorList>
    </citation>
    <scope>NUCLEOTIDE SEQUENCE [LARGE SCALE GENOMIC DNA]</scope>
    <source>
        <strain evidence="4">Lor287</strain>
    </source>
</reference>
<organism evidence="4 5">
    <name type="scientific">Platanthera zijinensis</name>
    <dbReference type="NCBI Taxonomy" id="2320716"/>
    <lineage>
        <taxon>Eukaryota</taxon>
        <taxon>Viridiplantae</taxon>
        <taxon>Streptophyta</taxon>
        <taxon>Embryophyta</taxon>
        <taxon>Tracheophyta</taxon>
        <taxon>Spermatophyta</taxon>
        <taxon>Magnoliopsida</taxon>
        <taxon>Liliopsida</taxon>
        <taxon>Asparagales</taxon>
        <taxon>Orchidaceae</taxon>
        <taxon>Orchidoideae</taxon>
        <taxon>Orchideae</taxon>
        <taxon>Orchidinae</taxon>
        <taxon>Platanthera</taxon>
    </lineage>
</organism>
<feature type="domain" description="DUF936" evidence="2">
    <location>
        <begin position="4"/>
        <end position="119"/>
    </location>
</feature>
<evidence type="ECO:0000259" key="3">
    <source>
        <dbReference type="Pfam" id="PF21647"/>
    </source>
</evidence>
<dbReference type="Pfam" id="PF06075">
    <property type="entry name" value="DUF936"/>
    <property type="match status" value="1"/>
</dbReference>
<evidence type="ECO:0000313" key="4">
    <source>
        <dbReference type="EMBL" id="KAK8919334.1"/>
    </source>
</evidence>
<evidence type="ECO:0000259" key="2">
    <source>
        <dbReference type="Pfam" id="PF06075"/>
    </source>
</evidence>
<name>A0AAP0FWC6_9ASPA</name>
<feature type="region of interest" description="Disordered" evidence="1">
    <location>
        <begin position="130"/>
        <end position="168"/>
    </location>
</feature>
<gene>
    <name evidence="4" type="ORF">KSP39_PZI021591</name>
</gene>
<dbReference type="Pfam" id="PF21647">
    <property type="entry name" value="DUF6857"/>
    <property type="match status" value="1"/>
</dbReference>
<dbReference type="InterPro" id="IPR010341">
    <property type="entry name" value="DUF936_pln"/>
</dbReference>